<sequence>MRSIFRFAIILASLVSITAQDAVAADPTPAKKLFGSVTLPSKGNAQSLGFYAKGCLAGGIAIPVDGPAWQVLHLSRNRRWGNPEMIALLERLSREASAKDGWPGLLVGDISQPRGGPMLSGHASHQIGLDADIWLTPMPDRKLSYDEREFFPENSVLRKGTLYVDPNKWTKAHARLIMRAASYPNVERVFVHPGIKKKLCDTWQGDRSLLSKVRPIYGHHYHFHIRMKCPAGSVGCEDQVDPPNDSGCGKPLAEWFDKLRPRPVAKPKKPVKPTKPTYLTLNNLPKACAVVLDAKSVPSAQMAEFGRSGDVAVNAAAFAGDVPATKSVDAIIAATETEDMSLVPQGRIPIPLPRPLQP</sequence>
<feature type="signal peptide" evidence="8">
    <location>
        <begin position="1"/>
        <end position="24"/>
    </location>
</feature>
<evidence type="ECO:0000256" key="7">
    <source>
        <dbReference type="ARBA" id="ARBA00023049"/>
    </source>
</evidence>
<dbReference type="GO" id="GO:0016787">
    <property type="term" value="F:hydrolase activity"/>
    <property type="evidence" value="ECO:0007669"/>
    <property type="project" value="UniProtKB-KW"/>
</dbReference>
<proteinExistence type="predicted"/>
<keyword evidence="3 8" id="KW-0732">Signal</keyword>
<gene>
    <name evidence="9" type="primary">mepA</name>
    <name evidence="9" type="ORF">Q4481_14325</name>
</gene>
<evidence type="ECO:0000313" key="9">
    <source>
        <dbReference type="EMBL" id="MDO6965141.1"/>
    </source>
</evidence>
<keyword evidence="10" id="KW-1185">Reference proteome</keyword>
<evidence type="ECO:0000256" key="6">
    <source>
        <dbReference type="ARBA" id="ARBA00022833"/>
    </source>
</evidence>
<dbReference type="RefSeq" id="WP_304377183.1">
    <property type="nucleotide sequence ID" value="NZ_JAUOZU010000009.1"/>
</dbReference>
<dbReference type="Proteomes" id="UP001174932">
    <property type="component" value="Unassembled WGS sequence"/>
</dbReference>
<accession>A0ABT8YNE9</accession>
<dbReference type="NCBIfam" id="NF006947">
    <property type="entry name" value="PRK09429.1"/>
    <property type="match status" value="1"/>
</dbReference>
<keyword evidence="2" id="KW-0479">Metal-binding</keyword>
<dbReference type="InterPro" id="IPR009045">
    <property type="entry name" value="Zn_M74/Hedgehog-like"/>
</dbReference>
<dbReference type="Pfam" id="PF03411">
    <property type="entry name" value="Peptidase_M74"/>
    <property type="match status" value="1"/>
</dbReference>
<evidence type="ECO:0000256" key="3">
    <source>
        <dbReference type="ARBA" id="ARBA00022729"/>
    </source>
</evidence>
<keyword evidence="6" id="KW-0862">Zinc</keyword>
<evidence type="ECO:0000313" key="10">
    <source>
        <dbReference type="Proteomes" id="UP001174932"/>
    </source>
</evidence>
<dbReference type="EMBL" id="JAUOZU010000009">
    <property type="protein sequence ID" value="MDO6965141.1"/>
    <property type="molecule type" value="Genomic_DNA"/>
</dbReference>
<protein>
    <submittedName>
        <fullName evidence="9">Penicillin-insensitive murein endopeptidase</fullName>
        <ecNumber evidence="9">3.4.-.-</ecNumber>
    </submittedName>
</protein>
<dbReference type="PIRSF" id="PIRSF018455">
    <property type="entry name" value="MepA"/>
    <property type="match status" value="1"/>
</dbReference>
<evidence type="ECO:0000256" key="1">
    <source>
        <dbReference type="ARBA" id="ARBA00022670"/>
    </source>
</evidence>
<dbReference type="EC" id="3.4.-.-" evidence="9"/>
<organism evidence="9 10">
    <name type="scientific">Rhizobium alvei</name>
    <dbReference type="NCBI Taxonomy" id="1132659"/>
    <lineage>
        <taxon>Bacteria</taxon>
        <taxon>Pseudomonadati</taxon>
        <taxon>Pseudomonadota</taxon>
        <taxon>Alphaproteobacteria</taxon>
        <taxon>Hyphomicrobiales</taxon>
        <taxon>Rhizobiaceae</taxon>
        <taxon>Rhizobium/Agrobacterium group</taxon>
        <taxon>Rhizobium</taxon>
    </lineage>
</organism>
<keyword evidence="7" id="KW-0482">Metalloprotease</keyword>
<name>A0ABT8YNE9_9HYPH</name>
<reference evidence="9" key="2">
    <citation type="submission" date="2023-07" db="EMBL/GenBank/DDBJ databases">
        <authorList>
            <person name="Shen H."/>
        </authorList>
    </citation>
    <scope>NUCLEOTIDE SEQUENCE</scope>
    <source>
        <strain evidence="9">TNR-22</strain>
    </source>
</reference>
<dbReference type="Gene3D" id="3.30.1380.10">
    <property type="match status" value="1"/>
</dbReference>
<keyword evidence="4" id="KW-0574">Periplasm</keyword>
<feature type="chain" id="PRO_5047374455" evidence="8">
    <location>
        <begin position="25"/>
        <end position="358"/>
    </location>
</feature>
<keyword evidence="5 9" id="KW-0378">Hydrolase</keyword>
<keyword evidence="1" id="KW-0645">Protease</keyword>
<evidence type="ECO:0000256" key="2">
    <source>
        <dbReference type="ARBA" id="ARBA00022723"/>
    </source>
</evidence>
<evidence type="ECO:0000256" key="8">
    <source>
        <dbReference type="SAM" id="SignalP"/>
    </source>
</evidence>
<evidence type="ECO:0000256" key="4">
    <source>
        <dbReference type="ARBA" id="ARBA00022764"/>
    </source>
</evidence>
<dbReference type="SUPFAM" id="SSF55166">
    <property type="entry name" value="Hedgehog/DD-peptidase"/>
    <property type="match status" value="1"/>
</dbReference>
<reference evidence="9" key="1">
    <citation type="journal article" date="2015" name="Int. J. Syst. Evol. Microbiol.">
        <title>Rhizobium alvei sp. nov., isolated from a freshwater river.</title>
        <authorList>
            <person name="Sheu S.Y."/>
            <person name="Huang H.W."/>
            <person name="Young C.C."/>
            <person name="Chen W.M."/>
        </authorList>
    </citation>
    <scope>NUCLEOTIDE SEQUENCE</scope>
    <source>
        <strain evidence="9">TNR-22</strain>
    </source>
</reference>
<evidence type="ECO:0000256" key="5">
    <source>
        <dbReference type="ARBA" id="ARBA00022801"/>
    </source>
</evidence>
<comment type="caution">
    <text evidence="9">The sequence shown here is derived from an EMBL/GenBank/DDBJ whole genome shotgun (WGS) entry which is preliminary data.</text>
</comment>
<dbReference type="InterPro" id="IPR005073">
    <property type="entry name" value="Peptidase_M74"/>
</dbReference>